<evidence type="ECO:0000313" key="1">
    <source>
        <dbReference type="EMBL" id="KTD78577.1"/>
    </source>
</evidence>
<dbReference type="PATRIC" id="fig|66969.6.peg.1897"/>
<dbReference type="STRING" id="66969.Lwal_1740"/>
<dbReference type="OrthoDB" id="5647559at2"/>
<dbReference type="AlphaFoldDB" id="A0A0W1AB60"/>
<dbReference type="Proteomes" id="UP000054729">
    <property type="component" value="Unassembled WGS sequence"/>
</dbReference>
<evidence type="ECO:0000313" key="2">
    <source>
        <dbReference type="Proteomes" id="UP000054729"/>
    </source>
</evidence>
<dbReference type="RefSeq" id="WP_058480403.1">
    <property type="nucleotide sequence ID" value="NZ_CAAAIQ010000040.1"/>
</dbReference>
<dbReference type="EMBL" id="LNZB01000040">
    <property type="protein sequence ID" value="KTD78577.1"/>
    <property type="molecule type" value="Genomic_DNA"/>
</dbReference>
<reference evidence="1 2" key="1">
    <citation type="submission" date="2015-11" db="EMBL/GenBank/DDBJ databases">
        <title>Genomic analysis of 38 Legionella species identifies large and diverse effector repertoires.</title>
        <authorList>
            <person name="Burstein D."/>
            <person name="Amaro F."/>
            <person name="Zusman T."/>
            <person name="Lifshitz Z."/>
            <person name="Cohen O."/>
            <person name="Gilbert J.A."/>
            <person name="Pupko T."/>
            <person name="Shuman H.A."/>
            <person name="Segal G."/>
        </authorList>
    </citation>
    <scope>NUCLEOTIDE SEQUENCE [LARGE SCALE GENOMIC DNA]</scope>
    <source>
        <strain evidence="1 2">ATCC 51914</strain>
    </source>
</reference>
<gene>
    <name evidence="1" type="ORF">Lwal_1740</name>
</gene>
<comment type="caution">
    <text evidence="1">The sequence shown here is derived from an EMBL/GenBank/DDBJ whole genome shotgun (WGS) entry which is preliminary data.</text>
</comment>
<proteinExistence type="predicted"/>
<sequence>MFSKNVDKRISRAENLWNNLCAYKMDSAKSIDKLYNHDLSKIIETLQDFPELSAYSGHRSGKSSDGVNQSAMSVLDKAIQYLKDQRHACELKDVGLSVD</sequence>
<organism evidence="1 2">
    <name type="scientific">Legionella waltersii</name>
    <dbReference type="NCBI Taxonomy" id="66969"/>
    <lineage>
        <taxon>Bacteria</taxon>
        <taxon>Pseudomonadati</taxon>
        <taxon>Pseudomonadota</taxon>
        <taxon>Gammaproteobacteria</taxon>
        <taxon>Legionellales</taxon>
        <taxon>Legionellaceae</taxon>
        <taxon>Legionella</taxon>
    </lineage>
</organism>
<accession>A0A0W1AB60</accession>
<name>A0A0W1AB60_9GAMM</name>
<protein>
    <submittedName>
        <fullName evidence="1">Uncharacterized protein</fullName>
    </submittedName>
</protein>
<keyword evidence="2" id="KW-1185">Reference proteome</keyword>